<dbReference type="AlphaFoldDB" id="A0A1L8MK59"/>
<reference evidence="2" key="1">
    <citation type="submission" date="2016-06" db="EMBL/GenBank/DDBJ databases">
        <authorList>
            <person name="de Vries S.P.W."/>
            <person name="Hadjirin N.F."/>
            <person name="Lay E.M."/>
            <person name="Zadoks R.N."/>
            <person name="Peacock S.J."/>
            <person name="Parkhill J."/>
            <person name="Grant A.J."/>
            <person name="Mcdougall S."/>
            <person name="Holmes M.A."/>
        </authorList>
    </citation>
    <scope>NUCLEOTIDE SEQUENCE [LARGE SCALE GENOMIC DNA]</scope>
    <source>
        <strain evidence="2">NZ1587</strain>
    </source>
</reference>
<organism evidence="1 2">
    <name type="scientific">Streptococcus bovimastitidis</name>
    <dbReference type="NCBI Taxonomy" id="1856638"/>
    <lineage>
        <taxon>Bacteria</taxon>
        <taxon>Bacillati</taxon>
        <taxon>Bacillota</taxon>
        <taxon>Bacilli</taxon>
        <taxon>Lactobacillales</taxon>
        <taxon>Streptococcaceae</taxon>
        <taxon>Streptococcus</taxon>
    </lineage>
</organism>
<dbReference type="Proteomes" id="UP000182015">
    <property type="component" value="Unassembled WGS sequence"/>
</dbReference>
<gene>
    <name evidence="1" type="ORF">A9Q68_09995</name>
</gene>
<protein>
    <recommendedName>
        <fullName evidence="3">Phage tail protein</fullName>
    </recommendedName>
</protein>
<dbReference type="STRING" id="1856638.A9Q68_09995"/>
<accession>A0A1L8MK59</accession>
<keyword evidence="2" id="KW-1185">Reference proteome</keyword>
<dbReference type="OrthoDB" id="2041935at2"/>
<sequence length="204" mass="22265">MELTPVKGTGYTKDTPKSYIINAGAVYKNLTWDKATNTWQGERLGATADGNKLTIEQNYRTIEIDGVFTNAVGQKVLESQYAKLETNVKELTYENIRLAINGVVTSGDGETAPANYKVVTAKGKVELTDYIKNLGIVGTLSGTNQKIIIILDNALCTSGLETEFKDNEEAVVAMTFEAHADQEQVEDLTLPCRIYYPDGEAGTV</sequence>
<dbReference type="EMBL" id="LZDD01000004">
    <property type="protein sequence ID" value="OJF71160.1"/>
    <property type="molecule type" value="Genomic_DNA"/>
</dbReference>
<evidence type="ECO:0008006" key="3">
    <source>
        <dbReference type="Google" id="ProtNLM"/>
    </source>
</evidence>
<comment type="caution">
    <text evidence="1">The sequence shown here is derived from an EMBL/GenBank/DDBJ whole genome shotgun (WGS) entry which is preliminary data.</text>
</comment>
<dbReference type="RefSeq" id="WP_071794575.1">
    <property type="nucleotide sequence ID" value="NZ_LZDD01000004.1"/>
</dbReference>
<evidence type="ECO:0000313" key="2">
    <source>
        <dbReference type="Proteomes" id="UP000182015"/>
    </source>
</evidence>
<proteinExistence type="predicted"/>
<evidence type="ECO:0000313" key="1">
    <source>
        <dbReference type="EMBL" id="OJF71160.1"/>
    </source>
</evidence>
<name>A0A1L8MK59_9STRE</name>